<feature type="domain" description="DUF4357" evidence="3">
    <location>
        <begin position="610"/>
        <end position="661"/>
    </location>
</feature>
<sequence length="670" mass="78792">MEAKQRKIIDLFSEANTQFTIPVYQRNYNWEEKQCKILLDDIVTLAKNKDIISHFVGSIVYIHEGVYALGVKELNIIDGQQRMTTLTLLFLAICHSFKKINSVAMFNRTYNRYIIDEYIERDIKFKLIPPEDNLILLENIINENSSKVEEFRDRNMVKNYRFFLESLKDLSEDELKEIIVGIEKLIYVDIALEKGKDDPQKIFESLNSTGLDLSQSDLIRNYILMDLERSEQNKIYKEIWVPIENSCKISDGSKLNSYVSDFIRDYLTLKNNKIPNKSKVFEVFKEFYLKDSCILKEIKEYSECYALILKPIEEKDKDVRKKLKYLKALDQTVLNPFLMGILKDYREKTVSKDELIKIVDLLESYIWRRYITGEPSNALNKIFMSLYSKIDKNNYYNSFADIIIKQNFPLGEELKYQLKVKPVYKDRNKINYVFERLENYYHNELIDFENEKITIEHIFPQNPGKGWHENFSNEEFEQMNSLKDTISNLTLTGSNSNLGNKSFLDKRDNEQHGHKNSKLYLNKWLGQQEKWNILKLDERFENIFEDILNIWHRPFLEAAVDAKDLIFFTKGPRSSGSGKLKNNSFLVLKGSTASKEQTAGIGVKNIKIIEKLLDLNILKEEDNKYIFEKDYLFSSPSTAARVVLGRSANGWTEWKTFDGKLLDEFRVKED</sequence>
<evidence type="ECO:0000259" key="3">
    <source>
        <dbReference type="Pfam" id="PF14267"/>
    </source>
</evidence>
<feature type="domain" description="GmrSD restriction endonucleases C-terminal" evidence="2">
    <location>
        <begin position="417"/>
        <end position="545"/>
    </location>
</feature>
<dbReference type="InterPro" id="IPR025579">
    <property type="entry name" value="DUF4357"/>
</dbReference>
<dbReference type="eggNOG" id="COG1479">
    <property type="taxonomic scope" value="Bacteria"/>
</dbReference>
<feature type="domain" description="GmrSD restriction endonucleases N-terminal" evidence="1">
    <location>
        <begin position="9"/>
        <end position="223"/>
    </location>
</feature>
<evidence type="ECO:0000259" key="2">
    <source>
        <dbReference type="Pfam" id="PF07510"/>
    </source>
</evidence>
<dbReference type="PANTHER" id="PTHR35149:SF2">
    <property type="entry name" value="DUF262 DOMAIN-CONTAINING PROTEIN"/>
    <property type="match status" value="1"/>
</dbReference>
<dbReference type="Pfam" id="PF03235">
    <property type="entry name" value="GmrSD_N"/>
    <property type="match status" value="1"/>
</dbReference>
<accession>U7VE32</accession>
<dbReference type="Proteomes" id="UP000017081">
    <property type="component" value="Unassembled WGS sequence"/>
</dbReference>
<dbReference type="PANTHER" id="PTHR35149">
    <property type="entry name" value="SLL5132 PROTEIN"/>
    <property type="match status" value="1"/>
</dbReference>
<evidence type="ECO:0008006" key="6">
    <source>
        <dbReference type="Google" id="ProtNLM"/>
    </source>
</evidence>
<comment type="caution">
    <text evidence="4">The sequence shown here is derived from an EMBL/GenBank/DDBJ whole genome shotgun (WGS) entry which is preliminary data.</text>
</comment>
<gene>
    <name evidence="4" type="ORF">HMPREF0202_00433</name>
</gene>
<dbReference type="Pfam" id="PF14267">
    <property type="entry name" value="DUF4357"/>
    <property type="match status" value="1"/>
</dbReference>
<proteinExistence type="predicted"/>
<organism evidence="4 5">
    <name type="scientific">Cetobacterium somerae ATCC BAA-474</name>
    <dbReference type="NCBI Taxonomy" id="1319815"/>
    <lineage>
        <taxon>Bacteria</taxon>
        <taxon>Fusobacteriati</taxon>
        <taxon>Fusobacteriota</taxon>
        <taxon>Fusobacteriia</taxon>
        <taxon>Fusobacteriales</taxon>
        <taxon>Fusobacteriaceae</taxon>
        <taxon>Cetobacterium</taxon>
    </lineage>
</organism>
<dbReference type="STRING" id="1319815.HMPREF0202_00433"/>
<keyword evidence="5" id="KW-1185">Reference proteome</keyword>
<dbReference type="AlphaFoldDB" id="U7VE32"/>
<dbReference type="InterPro" id="IPR011089">
    <property type="entry name" value="GmrSD_C"/>
</dbReference>
<reference evidence="4 5" key="1">
    <citation type="submission" date="2013-08" db="EMBL/GenBank/DDBJ databases">
        <authorList>
            <person name="Weinstock G."/>
            <person name="Sodergren E."/>
            <person name="Wylie T."/>
            <person name="Fulton L."/>
            <person name="Fulton R."/>
            <person name="Fronick C."/>
            <person name="O'Laughlin M."/>
            <person name="Godfrey J."/>
            <person name="Miner T."/>
            <person name="Herter B."/>
            <person name="Appelbaum E."/>
            <person name="Cordes M."/>
            <person name="Lek S."/>
            <person name="Wollam A."/>
            <person name="Pepin K.H."/>
            <person name="Palsikar V.B."/>
            <person name="Mitreva M."/>
            <person name="Wilson R.K."/>
        </authorList>
    </citation>
    <scope>NUCLEOTIDE SEQUENCE [LARGE SCALE GENOMIC DNA]</scope>
    <source>
        <strain evidence="4 5">ATCC BAA-474</strain>
    </source>
</reference>
<dbReference type="RefSeq" id="WP_023049981.1">
    <property type="nucleotide sequence ID" value="NZ_CP173065.2"/>
</dbReference>
<dbReference type="EMBL" id="AXZF01000015">
    <property type="protein sequence ID" value="ERT69741.1"/>
    <property type="molecule type" value="Genomic_DNA"/>
</dbReference>
<dbReference type="Pfam" id="PF07510">
    <property type="entry name" value="GmrSD_C"/>
    <property type="match status" value="1"/>
</dbReference>
<name>U7VE32_9FUSO</name>
<dbReference type="PATRIC" id="fig|1319815.3.peg.417"/>
<protein>
    <recommendedName>
        <fullName evidence="6">DUF4357 domain-containing protein</fullName>
    </recommendedName>
</protein>
<evidence type="ECO:0000259" key="1">
    <source>
        <dbReference type="Pfam" id="PF03235"/>
    </source>
</evidence>
<dbReference type="HOGENOM" id="CLU_011736_2_0_0"/>
<evidence type="ECO:0000313" key="4">
    <source>
        <dbReference type="EMBL" id="ERT69741.1"/>
    </source>
</evidence>
<dbReference type="InterPro" id="IPR004919">
    <property type="entry name" value="GmrSD_N"/>
</dbReference>
<evidence type="ECO:0000313" key="5">
    <source>
        <dbReference type="Proteomes" id="UP000017081"/>
    </source>
</evidence>